<protein>
    <submittedName>
        <fullName evidence="2">Uncharacterized protein</fullName>
    </submittedName>
</protein>
<keyword evidence="1" id="KW-1133">Transmembrane helix</keyword>
<organism evidence="2 3">
    <name type="scientific">Mangrovibacterium marinum</name>
    <dbReference type="NCBI Taxonomy" id="1639118"/>
    <lineage>
        <taxon>Bacteria</taxon>
        <taxon>Pseudomonadati</taxon>
        <taxon>Bacteroidota</taxon>
        <taxon>Bacteroidia</taxon>
        <taxon>Marinilabiliales</taxon>
        <taxon>Prolixibacteraceae</taxon>
        <taxon>Mangrovibacterium</taxon>
    </lineage>
</organism>
<dbReference type="EMBL" id="QAAD01000007">
    <property type="protein sequence ID" value="PTN08823.1"/>
    <property type="molecule type" value="Genomic_DNA"/>
</dbReference>
<reference evidence="2 3" key="1">
    <citation type="submission" date="2018-04" db="EMBL/GenBank/DDBJ databases">
        <title>Genomic Encyclopedia of Archaeal and Bacterial Type Strains, Phase II (KMG-II): from individual species to whole genera.</title>
        <authorList>
            <person name="Goeker M."/>
        </authorList>
    </citation>
    <scope>NUCLEOTIDE SEQUENCE [LARGE SCALE GENOMIC DNA]</scope>
    <source>
        <strain evidence="2 3">DSM 28823</strain>
    </source>
</reference>
<keyword evidence="1" id="KW-0812">Transmembrane</keyword>
<accession>A0A2T5C2A2</accession>
<feature type="transmembrane region" description="Helical" evidence="1">
    <location>
        <begin position="12"/>
        <end position="30"/>
    </location>
</feature>
<dbReference type="Proteomes" id="UP000243525">
    <property type="component" value="Unassembled WGS sequence"/>
</dbReference>
<name>A0A2T5C2A2_9BACT</name>
<evidence type="ECO:0000313" key="3">
    <source>
        <dbReference type="Proteomes" id="UP000243525"/>
    </source>
</evidence>
<gene>
    <name evidence="2" type="ORF">C8N47_107184</name>
</gene>
<keyword evidence="1" id="KW-0472">Membrane</keyword>
<keyword evidence="3" id="KW-1185">Reference proteome</keyword>
<sequence length="31" mass="3598">MNRRRRKDHGNLIAFAIGAILILLLLLVYFS</sequence>
<proteinExistence type="predicted"/>
<comment type="caution">
    <text evidence="2">The sequence shown here is derived from an EMBL/GenBank/DDBJ whole genome shotgun (WGS) entry which is preliminary data.</text>
</comment>
<dbReference type="AlphaFoldDB" id="A0A2T5C2A2"/>
<evidence type="ECO:0000313" key="2">
    <source>
        <dbReference type="EMBL" id="PTN08823.1"/>
    </source>
</evidence>
<evidence type="ECO:0000256" key="1">
    <source>
        <dbReference type="SAM" id="Phobius"/>
    </source>
</evidence>